<evidence type="ECO:0000256" key="4">
    <source>
        <dbReference type="PIRSR" id="PIRSR000303-1"/>
    </source>
</evidence>
<evidence type="ECO:0000313" key="8">
    <source>
        <dbReference type="Proteomes" id="UP000644756"/>
    </source>
</evidence>
<dbReference type="InterPro" id="IPR013766">
    <property type="entry name" value="Thioredoxin_domain"/>
</dbReference>
<dbReference type="CDD" id="cd00340">
    <property type="entry name" value="GSH_Peroxidase"/>
    <property type="match status" value="1"/>
</dbReference>
<dbReference type="FunFam" id="3.40.30.10:FF:000010">
    <property type="entry name" value="Glutathione peroxidase"/>
    <property type="match status" value="1"/>
</dbReference>
<dbReference type="PANTHER" id="PTHR11592:SF78">
    <property type="entry name" value="GLUTATHIONE PEROXIDASE"/>
    <property type="match status" value="1"/>
</dbReference>
<dbReference type="AlphaFoldDB" id="A0A917FQR3"/>
<evidence type="ECO:0000256" key="5">
    <source>
        <dbReference type="RuleBase" id="RU000499"/>
    </source>
</evidence>
<dbReference type="GO" id="GO:0004601">
    <property type="term" value="F:peroxidase activity"/>
    <property type="evidence" value="ECO:0007669"/>
    <property type="project" value="UniProtKB-KW"/>
</dbReference>
<keyword evidence="2 5" id="KW-0575">Peroxidase</keyword>
<accession>A0A917FQR3</accession>
<dbReference type="PIRSF" id="PIRSF000303">
    <property type="entry name" value="Glutathion_perox"/>
    <property type="match status" value="1"/>
</dbReference>
<dbReference type="PANTHER" id="PTHR11592">
    <property type="entry name" value="GLUTATHIONE PEROXIDASE"/>
    <property type="match status" value="1"/>
</dbReference>
<name>A0A917FQR3_9BACL</name>
<dbReference type="GO" id="GO:0034599">
    <property type="term" value="P:cellular response to oxidative stress"/>
    <property type="evidence" value="ECO:0007669"/>
    <property type="project" value="TreeGrafter"/>
</dbReference>
<evidence type="ECO:0000256" key="1">
    <source>
        <dbReference type="ARBA" id="ARBA00006926"/>
    </source>
</evidence>
<reference evidence="7" key="1">
    <citation type="journal article" date="2014" name="Int. J. Syst. Evol. Microbiol.">
        <title>Complete genome sequence of Corynebacterium casei LMG S-19264T (=DSM 44701T), isolated from a smear-ripened cheese.</title>
        <authorList>
            <consortium name="US DOE Joint Genome Institute (JGI-PGF)"/>
            <person name="Walter F."/>
            <person name="Albersmeier A."/>
            <person name="Kalinowski J."/>
            <person name="Ruckert C."/>
        </authorList>
    </citation>
    <scope>NUCLEOTIDE SEQUENCE</scope>
    <source>
        <strain evidence="7">CGMCC 1.12987</strain>
    </source>
</reference>
<evidence type="ECO:0000313" key="7">
    <source>
        <dbReference type="EMBL" id="GGF95360.1"/>
    </source>
</evidence>
<evidence type="ECO:0000256" key="2">
    <source>
        <dbReference type="ARBA" id="ARBA00022559"/>
    </source>
</evidence>
<dbReference type="PROSITE" id="PS51355">
    <property type="entry name" value="GLUTATHIONE_PEROXID_3"/>
    <property type="match status" value="1"/>
</dbReference>
<comment type="caution">
    <text evidence="7">The sequence shown here is derived from an EMBL/GenBank/DDBJ whole genome shotgun (WGS) entry which is preliminary data.</text>
</comment>
<keyword evidence="3 5" id="KW-0560">Oxidoreductase</keyword>
<dbReference type="RefSeq" id="WP_188529750.1">
    <property type="nucleotide sequence ID" value="NZ_BMGR01000003.1"/>
</dbReference>
<dbReference type="Proteomes" id="UP000644756">
    <property type="component" value="Unassembled WGS sequence"/>
</dbReference>
<dbReference type="InterPro" id="IPR029760">
    <property type="entry name" value="GPX_CS"/>
</dbReference>
<feature type="active site" evidence="4">
    <location>
        <position position="35"/>
    </location>
</feature>
<dbReference type="PRINTS" id="PR01011">
    <property type="entry name" value="GLUTPROXDASE"/>
</dbReference>
<dbReference type="SUPFAM" id="SSF52833">
    <property type="entry name" value="Thioredoxin-like"/>
    <property type="match status" value="1"/>
</dbReference>
<dbReference type="PROSITE" id="PS00763">
    <property type="entry name" value="GLUTATHIONE_PEROXID_2"/>
    <property type="match status" value="1"/>
</dbReference>
<sequence length="165" mass="18387">MSLYDIKVNTIRGEAQDLSSWKGDVLLIVNTATKCGFAPQFKGLQKLYEEYKDQGFAVLGFPSNQFAGQEPGAEEEIAQTCELNHGVTFPLFAKIDVNGANAHPLFQHLAKEAPGLLGSKSIKWNFTKFLVDRDGRVLKRFAPTDKPEQIEPHIKQLLQQSAAKR</sequence>
<evidence type="ECO:0000256" key="3">
    <source>
        <dbReference type="ARBA" id="ARBA00023002"/>
    </source>
</evidence>
<dbReference type="EMBL" id="BMGR01000003">
    <property type="protein sequence ID" value="GGF95360.1"/>
    <property type="molecule type" value="Genomic_DNA"/>
</dbReference>
<keyword evidence="8" id="KW-1185">Reference proteome</keyword>
<proteinExistence type="inferred from homology"/>
<evidence type="ECO:0000259" key="6">
    <source>
        <dbReference type="PROSITE" id="PS51352"/>
    </source>
</evidence>
<organism evidence="7 8">
    <name type="scientific">Paenibacillus abyssi</name>
    <dbReference type="NCBI Taxonomy" id="1340531"/>
    <lineage>
        <taxon>Bacteria</taxon>
        <taxon>Bacillati</taxon>
        <taxon>Bacillota</taxon>
        <taxon>Bacilli</taxon>
        <taxon>Bacillales</taxon>
        <taxon>Paenibacillaceae</taxon>
        <taxon>Paenibacillus</taxon>
    </lineage>
</organism>
<reference evidence="7" key="2">
    <citation type="submission" date="2020-09" db="EMBL/GenBank/DDBJ databases">
        <authorList>
            <person name="Sun Q."/>
            <person name="Zhou Y."/>
        </authorList>
    </citation>
    <scope>NUCLEOTIDE SEQUENCE</scope>
    <source>
        <strain evidence="7">CGMCC 1.12987</strain>
    </source>
</reference>
<dbReference type="Gene3D" id="3.40.30.10">
    <property type="entry name" value="Glutaredoxin"/>
    <property type="match status" value="1"/>
</dbReference>
<dbReference type="InterPro" id="IPR000889">
    <property type="entry name" value="Glutathione_peroxidase"/>
</dbReference>
<dbReference type="PROSITE" id="PS51352">
    <property type="entry name" value="THIOREDOXIN_2"/>
    <property type="match status" value="1"/>
</dbReference>
<gene>
    <name evidence="7" type="ORF">GCM10010916_10890</name>
</gene>
<comment type="similarity">
    <text evidence="1 5">Belongs to the glutathione peroxidase family.</text>
</comment>
<feature type="domain" description="Thioredoxin" evidence="6">
    <location>
        <begin position="1"/>
        <end position="159"/>
    </location>
</feature>
<dbReference type="InterPro" id="IPR036249">
    <property type="entry name" value="Thioredoxin-like_sf"/>
</dbReference>
<protein>
    <recommendedName>
        <fullName evidence="5">Glutathione peroxidase</fullName>
    </recommendedName>
</protein>
<dbReference type="Pfam" id="PF00255">
    <property type="entry name" value="GSHPx"/>
    <property type="match status" value="1"/>
</dbReference>